<comment type="caution">
    <text evidence="1">The sequence shown here is derived from an EMBL/GenBank/DDBJ whole genome shotgun (WGS) entry which is preliminary data.</text>
</comment>
<organism evidence="1 2">
    <name type="scientific">Reticulomyxa filosa</name>
    <dbReference type="NCBI Taxonomy" id="46433"/>
    <lineage>
        <taxon>Eukaryota</taxon>
        <taxon>Sar</taxon>
        <taxon>Rhizaria</taxon>
        <taxon>Retaria</taxon>
        <taxon>Foraminifera</taxon>
        <taxon>Monothalamids</taxon>
        <taxon>Reticulomyxidae</taxon>
        <taxon>Reticulomyxa</taxon>
    </lineage>
</organism>
<accession>X6LRL4</accession>
<evidence type="ECO:0000313" key="2">
    <source>
        <dbReference type="Proteomes" id="UP000023152"/>
    </source>
</evidence>
<proteinExistence type="predicted"/>
<evidence type="ECO:0000313" key="1">
    <source>
        <dbReference type="EMBL" id="ETO04274.1"/>
    </source>
</evidence>
<protein>
    <submittedName>
        <fullName evidence="1">Uncharacterized protein</fullName>
    </submittedName>
</protein>
<gene>
    <name evidence="1" type="ORF">RFI_33125</name>
</gene>
<keyword evidence="2" id="KW-1185">Reference proteome</keyword>
<dbReference type="EMBL" id="ASPP01029590">
    <property type="protein sequence ID" value="ETO04274.1"/>
    <property type="molecule type" value="Genomic_DNA"/>
</dbReference>
<sequence>MSETSVKSGQEIANITVRYNPTPIISAVPQTQTTDDHDHDRRFFDTLQSGEKEYPPKGFVAHGLRPSLDTLEGLLKNRYVVRILSQKKLSKNRFDKVSPAKTWSAAKVALTLFGIAGAFRLYCGLENATVKQKNKLLTFWKNMYPLCASTFLTTRQKFNSKLTFKMLVILIFSNVGITRFGY</sequence>
<dbReference type="Proteomes" id="UP000023152">
    <property type="component" value="Unassembled WGS sequence"/>
</dbReference>
<reference evidence="1 2" key="1">
    <citation type="journal article" date="2013" name="Curr. Biol.">
        <title>The Genome of the Foraminiferan Reticulomyxa filosa.</title>
        <authorList>
            <person name="Glockner G."/>
            <person name="Hulsmann N."/>
            <person name="Schleicher M."/>
            <person name="Noegel A.A."/>
            <person name="Eichinger L."/>
            <person name="Gallinger C."/>
            <person name="Pawlowski J."/>
            <person name="Sierra R."/>
            <person name="Euteneuer U."/>
            <person name="Pillet L."/>
            <person name="Moustafa A."/>
            <person name="Platzer M."/>
            <person name="Groth M."/>
            <person name="Szafranski K."/>
            <person name="Schliwa M."/>
        </authorList>
    </citation>
    <scope>NUCLEOTIDE SEQUENCE [LARGE SCALE GENOMIC DNA]</scope>
</reference>
<dbReference type="AlphaFoldDB" id="X6LRL4"/>
<name>X6LRL4_RETFI</name>